<dbReference type="AlphaFoldDB" id="A0A6J2KU20"/>
<name>A0A6J2KU20_BOMMA</name>
<evidence type="ECO:0000313" key="3">
    <source>
        <dbReference type="RefSeq" id="XP_028043679.1"/>
    </source>
</evidence>
<sequence>MTRLSIIAIVLCQILCLQIQGGHTEDDNPLLDIASSLLQNMGNGDNNGNGMAAIGSIIGNLMQGDNVKNLASLFNNEKEEKEKDSGNIGDILSGLGSLMGGQDGKIDPAMIGGMISMFASMGSTPKREKREQKKEITFDNLMNLASSFTQNKEGGSYMPLIMSALKGFTKMEADKKADEHKDHASFLPPYLEKAHLYWDIFINSEVGKLVWEKTGMKKMFKAFTGPDGKISFETMFKNFENTSFRRHWIKASAKYLTDMAVHVTKPEVYRRYISMAEYVINSFMESQGFPNSIQFNAKAPAKSLTAIINYLLKTYMDFDADVTEYVVPAVEYAKQTLKLAEKAAQSVATREDYAAVSDRLTDALNLEVIEPVLRVYRAYRHSAAAPHCQEHLMCLVNRPEGDRKGAPGLKAGLTKLSSLVASAALSFHDGKGFWDLYNAIQSDVNCEAAYPADCSAFHEHELRVTTEPYHTEL</sequence>
<feature type="chain" id="PRO_5026791887" evidence="1">
    <location>
        <begin position="25"/>
        <end position="473"/>
    </location>
</feature>
<dbReference type="KEGG" id="bman:114253118"/>
<keyword evidence="2" id="KW-1185">Reference proteome</keyword>
<evidence type="ECO:0000256" key="1">
    <source>
        <dbReference type="SAM" id="SignalP"/>
    </source>
</evidence>
<accession>A0A6J2KU20</accession>
<dbReference type="Proteomes" id="UP000504629">
    <property type="component" value="Unplaced"/>
</dbReference>
<gene>
    <name evidence="3" type="primary">LOC114253118</name>
</gene>
<protein>
    <submittedName>
        <fullName evidence="3">Uncharacterized protein LOC114253118</fullName>
    </submittedName>
</protein>
<dbReference type="GeneID" id="114253118"/>
<organism evidence="2 3">
    <name type="scientific">Bombyx mandarina</name>
    <name type="common">Wild silk moth</name>
    <name type="synonym">Wild silkworm</name>
    <dbReference type="NCBI Taxonomy" id="7092"/>
    <lineage>
        <taxon>Eukaryota</taxon>
        <taxon>Metazoa</taxon>
        <taxon>Ecdysozoa</taxon>
        <taxon>Arthropoda</taxon>
        <taxon>Hexapoda</taxon>
        <taxon>Insecta</taxon>
        <taxon>Pterygota</taxon>
        <taxon>Neoptera</taxon>
        <taxon>Endopterygota</taxon>
        <taxon>Lepidoptera</taxon>
        <taxon>Glossata</taxon>
        <taxon>Ditrysia</taxon>
        <taxon>Bombycoidea</taxon>
        <taxon>Bombycidae</taxon>
        <taxon>Bombycinae</taxon>
        <taxon>Bombyx</taxon>
    </lineage>
</organism>
<keyword evidence="1" id="KW-0732">Signal</keyword>
<dbReference type="OrthoDB" id="6339459at2759"/>
<dbReference type="RefSeq" id="XP_028043679.1">
    <property type="nucleotide sequence ID" value="XM_028187878.1"/>
</dbReference>
<evidence type="ECO:0000313" key="2">
    <source>
        <dbReference type="Proteomes" id="UP000504629"/>
    </source>
</evidence>
<proteinExistence type="predicted"/>
<reference evidence="3" key="1">
    <citation type="submission" date="2025-08" db="UniProtKB">
        <authorList>
            <consortium name="RefSeq"/>
        </authorList>
    </citation>
    <scope>IDENTIFICATION</scope>
    <source>
        <tissue evidence="3">Silk gland</tissue>
    </source>
</reference>
<feature type="signal peptide" evidence="1">
    <location>
        <begin position="1"/>
        <end position="24"/>
    </location>
</feature>